<dbReference type="Pfam" id="PF16872">
    <property type="entry name" value="putAbiC"/>
    <property type="match status" value="1"/>
</dbReference>
<keyword evidence="3" id="KW-1185">Reference proteome</keyword>
<keyword evidence="1" id="KW-0472">Membrane</keyword>
<name>A0A931MWG0_9HYPH</name>
<evidence type="ECO:0000256" key="1">
    <source>
        <dbReference type="SAM" id="Phobius"/>
    </source>
</evidence>
<dbReference type="EMBL" id="JADZLT010000040">
    <property type="protein sequence ID" value="MBH0236888.1"/>
    <property type="molecule type" value="Genomic_DNA"/>
</dbReference>
<keyword evidence="1" id="KW-0812">Transmembrane</keyword>
<reference evidence="2" key="1">
    <citation type="submission" date="2020-12" db="EMBL/GenBank/DDBJ databases">
        <title>Methylobrevis albus sp. nov., isolated from fresh water lack sediment.</title>
        <authorList>
            <person name="Zou Q."/>
        </authorList>
    </citation>
    <scope>NUCLEOTIDE SEQUENCE</scope>
    <source>
        <strain evidence="2">L22</strain>
    </source>
</reference>
<comment type="caution">
    <text evidence="2">The sequence shown here is derived from an EMBL/GenBank/DDBJ whole genome shotgun (WGS) entry which is preliminary data.</text>
</comment>
<accession>A0A931MWG0</accession>
<dbReference type="Proteomes" id="UP000631694">
    <property type="component" value="Unassembled WGS sequence"/>
</dbReference>
<organism evidence="2 3">
    <name type="scientific">Methylobrevis albus</name>
    <dbReference type="NCBI Taxonomy" id="2793297"/>
    <lineage>
        <taxon>Bacteria</taxon>
        <taxon>Pseudomonadati</taxon>
        <taxon>Pseudomonadota</taxon>
        <taxon>Alphaproteobacteria</taxon>
        <taxon>Hyphomicrobiales</taxon>
        <taxon>Pleomorphomonadaceae</taxon>
        <taxon>Methylobrevis</taxon>
    </lineage>
</organism>
<proteinExistence type="predicted"/>
<keyword evidence="1" id="KW-1133">Transmembrane helix</keyword>
<evidence type="ECO:0008006" key="4">
    <source>
        <dbReference type="Google" id="ProtNLM"/>
    </source>
</evidence>
<evidence type="ECO:0000313" key="3">
    <source>
        <dbReference type="Proteomes" id="UP000631694"/>
    </source>
</evidence>
<protein>
    <recommendedName>
        <fullName evidence="4">Phage abortive infection protein</fullName>
    </recommendedName>
</protein>
<dbReference type="RefSeq" id="WP_197309980.1">
    <property type="nucleotide sequence ID" value="NZ_JADZLT010000040.1"/>
</dbReference>
<dbReference type="AlphaFoldDB" id="A0A931MWG0"/>
<sequence>MQRLRNLLALLSLFLVMAVLYAANLFYGLNLSQSERGIFGDMFGAVNALFSGLACVGIGYAIFLQRQEIGLLRLDADRSRDLVEKQNVHMETQFKSMSISNRQETFFNLVNLLESIRSNLSKNNDDEDYLDDQGSLFSKLDAVTKHMSKAYIFETQIDMARRESNAEKAVEKYIAGEITRFTHEYNSIIKARYRFQFGKYFRFLLYVLKYVDEETGDHAKLYAGIVRSTMSDHELRVLFFHLATDVNELKGYFEKYSLFKDITLDTELSIQIKKRLYQSQAFH</sequence>
<feature type="transmembrane region" description="Helical" evidence="1">
    <location>
        <begin position="38"/>
        <end position="63"/>
    </location>
</feature>
<dbReference type="InterPro" id="IPR031709">
    <property type="entry name" value="PutAbiC"/>
</dbReference>
<gene>
    <name evidence="2" type="ORF">I5731_03545</name>
</gene>
<evidence type="ECO:0000313" key="2">
    <source>
        <dbReference type="EMBL" id="MBH0236888.1"/>
    </source>
</evidence>